<organism evidence="3 4">
    <name type="scientific">Pontibacter ruber</name>
    <dbReference type="NCBI Taxonomy" id="1343895"/>
    <lineage>
        <taxon>Bacteria</taxon>
        <taxon>Pseudomonadati</taxon>
        <taxon>Bacteroidota</taxon>
        <taxon>Cytophagia</taxon>
        <taxon>Cytophagales</taxon>
        <taxon>Hymenobacteraceae</taxon>
        <taxon>Pontibacter</taxon>
    </lineage>
</organism>
<evidence type="ECO:0000256" key="1">
    <source>
        <dbReference type="SAM" id="Phobius"/>
    </source>
</evidence>
<proteinExistence type="predicted"/>
<feature type="domain" description="Sodium symporter small subunit" evidence="2">
    <location>
        <begin position="9"/>
        <end position="85"/>
    </location>
</feature>
<dbReference type="RefSeq" id="WP_250427601.1">
    <property type="nucleotide sequence ID" value="NZ_JALPRR010000001.1"/>
</dbReference>
<evidence type="ECO:0000313" key="4">
    <source>
        <dbReference type="Proteomes" id="UP001597374"/>
    </source>
</evidence>
<dbReference type="NCBIfam" id="TIGR03647">
    <property type="entry name" value="Na_symport_sm"/>
    <property type="match status" value="1"/>
</dbReference>
<reference evidence="4" key="1">
    <citation type="journal article" date="2019" name="Int. J. Syst. Evol. Microbiol.">
        <title>The Global Catalogue of Microorganisms (GCM) 10K type strain sequencing project: providing services to taxonomists for standard genome sequencing and annotation.</title>
        <authorList>
            <consortium name="The Broad Institute Genomics Platform"/>
            <consortium name="The Broad Institute Genome Sequencing Center for Infectious Disease"/>
            <person name="Wu L."/>
            <person name="Ma J."/>
        </authorList>
    </citation>
    <scope>NUCLEOTIDE SEQUENCE [LARGE SCALE GENOMIC DNA]</scope>
    <source>
        <strain evidence="4">CGMCC 4.1782</strain>
    </source>
</reference>
<evidence type="ECO:0000313" key="3">
    <source>
        <dbReference type="EMBL" id="MFD2245951.1"/>
    </source>
</evidence>
<sequence>MENNKARMQEYWQRNVRILFTLLGLWFAVSYLFGILLVDQLNSIQFGGFKLGFWFAQQGAIYFFVLIIFIYVWLMNKLDREFDVHED</sequence>
<accession>A0ABW5CU55</accession>
<protein>
    <submittedName>
        <fullName evidence="3">DUF4212 domain-containing protein</fullName>
    </submittedName>
</protein>
<feature type="transmembrane region" description="Helical" evidence="1">
    <location>
        <begin position="53"/>
        <end position="74"/>
    </location>
</feature>
<dbReference type="Proteomes" id="UP001597374">
    <property type="component" value="Unassembled WGS sequence"/>
</dbReference>
<keyword evidence="1" id="KW-0812">Transmembrane</keyword>
<gene>
    <name evidence="3" type="ORF">ACFSKP_06770</name>
</gene>
<feature type="transmembrane region" description="Helical" evidence="1">
    <location>
        <begin position="16"/>
        <end position="38"/>
    </location>
</feature>
<keyword evidence="4" id="KW-1185">Reference proteome</keyword>
<comment type="caution">
    <text evidence="3">The sequence shown here is derived from an EMBL/GenBank/DDBJ whole genome shotgun (WGS) entry which is preliminary data.</text>
</comment>
<evidence type="ECO:0000259" key="2">
    <source>
        <dbReference type="Pfam" id="PF13937"/>
    </source>
</evidence>
<dbReference type="InterPro" id="IPR019886">
    <property type="entry name" value="Na_symporter_ssu"/>
</dbReference>
<keyword evidence="1" id="KW-0472">Membrane</keyword>
<keyword evidence="1" id="KW-1133">Transmembrane helix</keyword>
<name>A0ABW5CU55_9BACT</name>
<dbReference type="EMBL" id="JBHUIM010000001">
    <property type="protein sequence ID" value="MFD2245951.1"/>
    <property type="molecule type" value="Genomic_DNA"/>
</dbReference>
<dbReference type="Pfam" id="PF13937">
    <property type="entry name" value="DUF4212"/>
    <property type="match status" value="1"/>
</dbReference>